<protein>
    <recommendedName>
        <fullName evidence="2">DUF6536 domain-containing protein</fullName>
    </recommendedName>
</protein>
<dbReference type="GeneID" id="59320616"/>
<feature type="transmembrane region" description="Helical" evidence="1">
    <location>
        <begin position="12"/>
        <end position="37"/>
    </location>
</feature>
<feature type="transmembrane region" description="Helical" evidence="1">
    <location>
        <begin position="615"/>
        <end position="634"/>
    </location>
</feature>
<evidence type="ECO:0000313" key="4">
    <source>
        <dbReference type="Proteomes" id="UP000547976"/>
    </source>
</evidence>
<proteinExistence type="predicted"/>
<dbReference type="PANTHER" id="PTHR35395:SF1">
    <property type="entry name" value="DUF6536 DOMAIN-CONTAINING PROTEIN"/>
    <property type="match status" value="1"/>
</dbReference>
<keyword evidence="4" id="KW-1185">Reference proteome</keyword>
<comment type="caution">
    <text evidence="3">The sequence shown here is derived from an EMBL/GenBank/DDBJ whole genome shotgun (WGS) entry which is preliminary data.</text>
</comment>
<sequence length="808" mass="90683">MGCFSRFSGWKLTAVYLTILVSTLTTLLFVTLFVSLFGLKRDDEDDAVTSGRDAGDALGQSVLYKGNCDTTAKANLWIHLLINIVSTGILASSNFFMQGLVAPTRAEVDAAHRSGHWLEIGVQSLKNFRFLGWRKVLFWTLFSMSSVPLHLVFNGCVLESKGTNGFTVMIGSPELTQGGWKGLPSITAAYYDRLNYSDQSQGLGNAESLEKLKPINDSFVVNQTSGNWVEMALPDCIHRYNNPEQALTHWRHLMMIIYDFNDVYRNETVGWKRADVLMNTTNTTDLNVRNPLWSVDAFTRTGRSSQASSDTNRYMSDPEPSYLVSAPPDEYGKTSPMQRSYMNVYGTWDLQGTRNIFDPQSGAIITDPRVFKTKYRVMQVDRCYSEEYEAPCRLSIANSLLLIVCIMCLFKTVLCLLVLKLRVWGNENPLMTPGDAIASFISRPDEETRGMCTLTMEDLRKTTKPTQTRLGETDQNYKWLQGPRQWQNNSLRRFGKAVPRNIWVLSSLLIGCSLIVASVMLSIAIRGQSLSNSKFMHAPQNEDVRDNTLDNLPLISLTMVANTPQLILSICYLAYNGLFTRMLAEFEWSKYSVAFRSLRVTDPRGSQNATYRLQLPYRFSIPLIIISIGLHWIYSNCIYVSNYEAYAPGYPYSRTVTVGLQFSSKAILVGLLISIGVAITPLFLAFVKLPGVMVIAGANSAVISAACHYPSTKLKSLSRATSKMSMRSNEYDSMSARLIGDEEAEELKDVSRRKIKWGRMSMGKSDESSVGHLGFGTEELAIEKPVEGEYYSGVKDVYDEGLRRMRVL</sequence>
<dbReference type="RefSeq" id="XP_036536900.1">
    <property type="nucleotide sequence ID" value="XM_036685898.1"/>
</dbReference>
<feature type="transmembrane region" description="Helical" evidence="1">
    <location>
        <begin position="554"/>
        <end position="575"/>
    </location>
</feature>
<evidence type="ECO:0000313" key="3">
    <source>
        <dbReference type="EMBL" id="KAF5602703.1"/>
    </source>
</evidence>
<feature type="domain" description="DUF6536" evidence="2">
    <location>
        <begin position="12"/>
        <end position="175"/>
    </location>
</feature>
<feature type="transmembrane region" description="Helical" evidence="1">
    <location>
        <begin position="502"/>
        <end position="525"/>
    </location>
</feature>
<dbReference type="PANTHER" id="PTHR35395">
    <property type="entry name" value="DUF6536 DOMAIN-CONTAINING PROTEIN"/>
    <property type="match status" value="1"/>
</dbReference>
<reference evidence="3 4" key="1">
    <citation type="submission" date="2020-05" db="EMBL/GenBank/DDBJ databases">
        <title>Identification and distribution of gene clusters putatively required for synthesis of sphingolipid metabolism inhibitors in phylogenetically diverse species of the filamentous fungus Fusarium.</title>
        <authorList>
            <person name="Kim H.-S."/>
            <person name="Busman M."/>
            <person name="Brown D.W."/>
            <person name="Divon H."/>
            <person name="Uhlig S."/>
            <person name="Proctor R.H."/>
        </authorList>
    </citation>
    <scope>NUCLEOTIDE SEQUENCE [LARGE SCALE GENOMIC DNA]</scope>
    <source>
        <strain evidence="3 4">NRRL 66333</strain>
    </source>
</reference>
<feature type="transmembrane region" description="Helical" evidence="1">
    <location>
        <begin position="400"/>
        <end position="419"/>
    </location>
</feature>
<feature type="transmembrane region" description="Helical" evidence="1">
    <location>
        <begin position="76"/>
        <end position="97"/>
    </location>
</feature>
<keyword evidence="1" id="KW-1133">Transmembrane helix</keyword>
<evidence type="ECO:0000256" key="1">
    <source>
        <dbReference type="SAM" id="Phobius"/>
    </source>
</evidence>
<dbReference type="AlphaFoldDB" id="A0A8H5UYB9"/>
<evidence type="ECO:0000259" key="2">
    <source>
        <dbReference type="Pfam" id="PF20163"/>
    </source>
</evidence>
<gene>
    <name evidence="3" type="ORF">FSUBG_7579</name>
</gene>
<feature type="transmembrane region" description="Helical" evidence="1">
    <location>
        <begin position="666"/>
        <end position="687"/>
    </location>
</feature>
<dbReference type="InterPro" id="IPR046623">
    <property type="entry name" value="DUF6536"/>
</dbReference>
<name>A0A8H5UYB9_GIBSU</name>
<dbReference type="EMBL" id="JAAOAV010000098">
    <property type="protein sequence ID" value="KAF5602703.1"/>
    <property type="molecule type" value="Genomic_DNA"/>
</dbReference>
<organism evidence="3 4">
    <name type="scientific">Gibberella subglutinans</name>
    <name type="common">Fusarium subglutinans</name>
    <dbReference type="NCBI Taxonomy" id="42677"/>
    <lineage>
        <taxon>Eukaryota</taxon>
        <taxon>Fungi</taxon>
        <taxon>Dikarya</taxon>
        <taxon>Ascomycota</taxon>
        <taxon>Pezizomycotina</taxon>
        <taxon>Sordariomycetes</taxon>
        <taxon>Hypocreomycetidae</taxon>
        <taxon>Hypocreales</taxon>
        <taxon>Nectriaceae</taxon>
        <taxon>Fusarium</taxon>
        <taxon>Fusarium fujikuroi species complex</taxon>
    </lineage>
</organism>
<dbReference type="OrthoDB" id="5429634at2759"/>
<keyword evidence="1" id="KW-0812">Transmembrane</keyword>
<keyword evidence="1" id="KW-0472">Membrane</keyword>
<dbReference type="Pfam" id="PF20163">
    <property type="entry name" value="DUF6536"/>
    <property type="match status" value="1"/>
</dbReference>
<dbReference type="Proteomes" id="UP000547976">
    <property type="component" value="Unassembled WGS sequence"/>
</dbReference>
<accession>A0A8H5UYB9</accession>